<evidence type="ECO:0000256" key="1">
    <source>
        <dbReference type="SAM" id="MobiDB-lite"/>
    </source>
</evidence>
<feature type="domain" description="Doubled CXXCH motif" evidence="2">
    <location>
        <begin position="207"/>
        <end position="259"/>
    </location>
</feature>
<organism evidence="3 4">
    <name type="scientific">Geothrix edaphica</name>
    <dbReference type="NCBI Taxonomy" id="2927976"/>
    <lineage>
        <taxon>Bacteria</taxon>
        <taxon>Pseudomonadati</taxon>
        <taxon>Acidobacteriota</taxon>
        <taxon>Holophagae</taxon>
        <taxon>Holophagales</taxon>
        <taxon>Holophagaceae</taxon>
        <taxon>Geothrix</taxon>
    </lineage>
</organism>
<reference evidence="3" key="1">
    <citation type="journal article" date="2023" name="Antonie Van Leeuwenhoek">
        <title>Mesoterricola silvestris gen. nov., sp. nov., Mesoterricola sediminis sp. nov., Geothrix oryzae sp. nov., Geothrix edaphica sp. nov., Geothrix rubra sp. nov., and Geothrix limicola sp. nov., six novel members of Acidobacteriota isolated from soils.</title>
        <authorList>
            <person name="Itoh H."/>
            <person name="Sugisawa Y."/>
            <person name="Mise K."/>
            <person name="Xu Z."/>
            <person name="Kuniyasu M."/>
            <person name="Ushijima N."/>
            <person name="Kawano K."/>
            <person name="Kobayashi E."/>
            <person name="Shiratori Y."/>
            <person name="Masuda Y."/>
            <person name="Senoo K."/>
        </authorList>
    </citation>
    <scope>NUCLEOTIDE SEQUENCE</scope>
    <source>
        <strain evidence="3">Red802</strain>
    </source>
</reference>
<dbReference type="EMBL" id="BSDC01000003">
    <property type="protein sequence ID" value="GLH67809.1"/>
    <property type="molecule type" value="Genomic_DNA"/>
</dbReference>
<dbReference type="SUPFAM" id="SSF48695">
    <property type="entry name" value="Multiheme cytochromes"/>
    <property type="match status" value="1"/>
</dbReference>
<dbReference type="Pfam" id="PF09699">
    <property type="entry name" value="Paired_CXXCH_1"/>
    <property type="match status" value="2"/>
</dbReference>
<comment type="caution">
    <text evidence="3">The sequence shown here is derived from an EMBL/GenBank/DDBJ whole genome shotgun (WGS) entry which is preliminary data.</text>
</comment>
<dbReference type="Proteomes" id="UP001165044">
    <property type="component" value="Unassembled WGS sequence"/>
</dbReference>
<keyword evidence="4" id="KW-1185">Reference proteome</keyword>
<name>A0ABQ5PZM1_9BACT</name>
<dbReference type="RefSeq" id="WP_285609229.1">
    <property type="nucleotide sequence ID" value="NZ_BSDC01000003.1"/>
</dbReference>
<feature type="domain" description="Doubled CXXCH motif" evidence="2">
    <location>
        <begin position="110"/>
        <end position="158"/>
    </location>
</feature>
<evidence type="ECO:0000313" key="4">
    <source>
        <dbReference type="Proteomes" id="UP001165044"/>
    </source>
</evidence>
<sequence>MAASRHPASREEVARIRRSAIDAACLACHMNPLPASASKSLAAGPGLGQTLGRAVGLVPAGAGSLGLSRQGEEGLLVPAGGSDHVNQRPGSLAARYTRVVGAGPTRVVLRSGCSACHDPHGRTPKKLRALAFDARGQLLRGVKPASASQVCFGCHAGNEAAPLEQGKADVGLLFSKGAASSHRMGRKASDRMDLPSLRTSPNQDPLDCTSCHANPDPTGLRGPHVSRFPSLLKASYGYERDAGLLGARSNDLCYTCHDQRSIESNRSFPFHREHLLGFTTASSLKAPVKGLRTVREIQAGRPLAPPAGLGVPTPCATCHTAHGSMSQPALIQFDTAVVTRSTVGAVEFSRNGVGHGTCTLTCHGYDHVQTRY</sequence>
<evidence type="ECO:0000259" key="2">
    <source>
        <dbReference type="Pfam" id="PF09699"/>
    </source>
</evidence>
<feature type="region of interest" description="Disordered" evidence="1">
    <location>
        <begin position="183"/>
        <end position="208"/>
    </location>
</feature>
<evidence type="ECO:0000313" key="3">
    <source>
        <dbReference type="EMBL" id="GLH67809.1"/>
    </source>
</evidence>
<dbReference type="Gene3D" id="1.10.1130.10">
    <property type="entry name" value="Flavocytochrome C3, Chain A"/>
    <property type="match status" value="1"/>
</dbReference>
<dbReference type="InterPro" id="IPR010177">
    <property type="entry name" value="Paired_CXXCH_1"/>
</dbReference>
<protein>
    <recommendedName>
        <fullName evidence="2">Doubled CXXCH motif domain-containing protein</fullName>
    </recommendedName>
</protein>
<dbReference type="InterPro" id="IPR036280">
    <property type="entry name" value="Multihaem_cyt_sf"/>
</dbReference>
<accession>A0ABQ5PZM1</accession>
<proteinExistence type="predicted"/>
<gene>
    <name evidence="3" type="ORF">GETHED_21730</name>
</gene>